<comment type="caution">
    <text evidence="2">The sequence shown here is derived from an EMBL/GenBank/DDBJ whole genome shotgun (WGS) entry which is preliminary data.</text>
</comment>
<organism evidence="2 3">
    <name type="scientific">Phaseolus coccineus</name>
    <name type="common">Scarlet runner bean</name>
    <name type="synonym">Phaseolus multiflorus</name>
    <dbReference type="NCBI Taxonomy" id="3886"/>
    <lineage>
        <taxon>Eukaryota</taxon>
        <taxon>Viridiplantae</taxon>
        <taxon>Streptophyta</taxon>
        <taxon>Embryophyta</taxon>
        <taxon>Tracheophyta</taxon>
        <taxon>Spermatophyta</taxon>
        <taxon>Magnoliopsida</taxon>
        <taxon>eudicotyledons</taxon>
        <taxon>Gunneridae</taxon>
        <taxon>Pentapetalae</taxon>
        <taxon>rosids</taxon>
        <taxon>fabids</taxon>
        <taxon>Fabales</taxon>
        <taxon>Fabaceae</taxon>
        <taxon>Papilionoideae</taxon>
        <taxon>50 kb inversion clade</taxon>
        <taxon>NPAAA clade</taxon>
        <taxon>indigoferoid/millettioid clade</taxon>
        <taxon>Phaseoleae</taxon>
        <taxon>Phaseolus</taxon>
    </lineage>
</organism>
<feature type="region of interest" description="Disordered" evidence="1">
    <location>
        <begin position="38"/>
        <end position="70"/>
    </location>
</feature>
<reference evidence="2 3" key="1">
    <citation type="submission" date="2024-01" db="EMBL/GenBank/DDBJ databases">
        <title>The genomes of 5 underutilized Papilionoideae crops provide insights into root nodulation and disease resistanc.</title>
        <authorList>
            <person name="Jiang F."/>
        </authorList>
    </citation>
    <scope>NUCLEOTIDE SEQUENCE [LARGE SCALE GENOMIC DNA]</scope>
    <source>
        <strain evidence="2">JINMINGXINNONG_FW02</strain>
        <tissue evidence="2">Leaves</tissue>
    </source>
</reference>
<name>A0AAN9R3D8_PHACN</name>
<keyword evidence="3" id="KW-1185">Reference proteome</keyword>
<sequence length="79" mass="8566">MEKTLRSELAKLGAELAKVEADRDDARYDTSMDVVGGKLVPLGDGPDTMMEEKERDLPPEGGLVGVAPDPSFEEILEPH</sequence>
<protein>
    <submittedName>
        <fullName evidence="2">Uncharacterized protein</fullName>
    </submittedName>
</protein>
<dbReference type="AlphaFoldDB" id="A0AAN9R3D8"/>
<proteinExistence type="predicted"/>
<accession>A0AAN9R3D8</accession>
<evidence type="ECO:0000313" key="2">
    <source>
        <dbReference type="EMBL" id="KAK7356614.1"/>
    </source>
</evidence>
<gene>
    <name evidence="2" type="ORF">VNO80_15889</name>
</gene>
<evidence type="ECO:0000256" key="1">
    <source>
        <dbReference type="SAM" id="MobiDB-lite"/>
    </source>
</evidence>
<dbReference type="Proteomes" id="UP001374584">
    <property type="component" value="Unassembled WGS sequence"/>
</dbReference>
<evidence type="ECO:0000313" key="3">
    <source>
        <dbReference type="Proteomes" id="UP001374584"/>
    </source>
</evidence>
<dbReference type="EMBL" id="JAYMYR010000006">
    <property type="protein sequence ID" value="KAK7356614.1"/>
    <property type="molecule type" value="Genomic_DNA"/>
</dbReference>